<protein>
    <submittedName>
        <fullName evidence="1">7609_t:CDS:1</fullName>
    </submittedName>
</protein>
<gene>
    <name evidence="1" type="ORF">SPELUC_LOCUS17171</name>
</gene>
<sequence length="55" mass="6134">SSFSCVVSARFLKNASIIIDHSSTVMMMSVHSKQKRPLGEIDEFSITVEEKTIMS</sequence>
<accession>A0ACA9RET5</accession>
<comment type="caution">
    <text evidence="1">The sequence shown here is derived from an EMBL/GenBank/DDBJ whole genome shotgun (WGS) entry which is preliminary data.</text>
</comment>
<name>A0ACA9RET5_9GLOM</name>
<organism evidence="1 2">
    <name type="scientific">Cetraspora pellucida</name>
    <dbReference type="NCBI Taxonomy" id="1433469"/>
    <lineage>
        <taxon>Eukaryota</taxon>
        <taxon>Fungi</taxon>
        <taxon>Fungi incertae sedis</taxon>
        <taxon>Mucoromycota</taxon>
        <taxon>Glomeromycotina</taxon>
        <taxon>Glomeromycetes</taxon>
        <taxon>Diversisporales</taxon>
        <taxon>Gigasporaceae</taxon>
        <taxon>Cetraspora</taxon>
    </lineage>
</organism>
<dbReference type="Proteomes" id="UP000789366">
    <property type="component" value="Unassembled WGS sequence"/>
</dbReference>
<reference evidence="1" key="1">
    <citation type="submission" date="2021-06" db="EMBL/GenBank/DDBJ databases">
        <authorList>
            <person name="Kallberg Y."/>
            <person name="Tangrot J."/>
            <person name="Rosling A."/>
        </authorList>
    </citation>
    <scope>NUCLEOTIDE SEQUENCE</scope>
    <source>
        <strain evidence="1">28 12/20/2015</strain>
    </source>
</reference>
<proteinExistence type="predicted"/>
<evidence type="ECO:0000313" key="1">
    <source>
        <dbReference type="EMBL" id="CAG8790237.1"/>
    </source>
</evidence>
<feature type="non-terminal residue" evidence="1">
    <location>
        <position position="1"/>
    </location>
</feature>
<evidence type="ECO:0000313" key="2">
    <source>
        <dbReference type="Proteomes" id="UP000789366"/>
    </source>
</evidence>
<dbReference type="EMBL" id="CAJVPW010068320">
    <property type="protein sequence ID" value="CAG8790237.1"/>
    <property type="molecule type" value="Genomic_DNA"/>
</dbReference>
<keyword evidence="2" id="KW-1185">Reference proteome</keyword>